<comment type="function">
    <text evidence="1">May be involved in the formation or repair of [Fe-S] clusters present in iron-sulfur proteins.</text>
</comment>
<protein>
    <recommendedName>
        <fullName evidence="2">NIF system FeS cluster assembly NifU C-terminal domain-containing protein</fullName>
    </recommendedName>
</protein>
<dbReference type="InterPro" id="IPR034904">
    <property type="entry name" value="FSCA_dom_sf"/>
</dbReference>
<evidence type="ECO:0000256" key="1">
    <source>
        <dbReference type="ARBA" id="ARBA00049958"/>
    </source>
</evidence>
<comment type="caution">
    <text evidence="3">The sequence shown here is derived from an EMBL/GenBank/DDBJ whole genome shotgun (WGS) entry which is preliminary data.</text>
</comment>
<dbReference type="Pfam" id="PF01106">
    <property type="entry name" value="NifU"/>
    <property type="match status" value="1"/>
</dbReference>
<reference evidence="3 4" key="1">
    <citation type="journal article" date="2019" name="Int. J. Syst. Evol. Microbiol.">
        <title>The Global Catalogue of Microorganisms (GCM) 10K type strain sequencing project: providing services to taxonomists for standard genome sequencing and annotation.</title>
        <authorList>
            <consortium name="The Broad Institute Genomics Platform"/>
            <consortium name="The Broad Institute Genome Sequencing Center for Infectious Disease"/>
            <person name="Wu L."/>
            <person name="Ma J."/>
        </authorList>
    </citation>
    <scope>NUCLEOTIDE SEQUENCE [LARGE SCALE GENOMIC DNA]</scope>
    <source>
        <strain evidence="3 4">JCM 10303</strain>
    </source>
</reference>
<feature type="domain" description="NIF system FeS cluster assembly NifU C-terminal" evidence="2">
    <location>
        <begin position="102"/>
        <end position="151"/>
    </location>
</feature>
<sequence>MSWDDEQAREHVGRVEALLSALESRQDAAGAQALEAVRALVALYGDCLARVLERVERSGDRALLTELGEDELVSHLLLVHDLHPVDTETRVRRVLAEVARFAGGGVELLSFTEGAVRVRIGSGGCGSTSGRLRAAVEDALSQAAPEVGRVEVVEEPAPKAAAVIPVEALFAGGSVPGGA</sequence>
<organism evidence="3 4">
    <name type="scientific">Saccharopolyspora erythraea</name>
    <name type="common">Streptomyces erythraeus</name>
    <dbReference type="NCBI Taxonomy" id="1836"/>
    <lineage>
        <taxon>Bacteria</taxon>
        <taxon>Bacillati</taxon>
        <taxon>Actinomycetota</taxon>
        <taxon>Actinomycetes</taxon>
        <taxon>Pseudonocardiales</taxon>
        <taxon>Pseudonocardiaceae</taxon>
        <taxon>Saccharopolyspora</taxon>
    </lineage>
</organism>
<proteinExistence type="predicted"/>
<evidence type="ECO:0000313" key="4">
    <source>
        <dbReference type="Proteomes" id="UP001500729"/>
    </source>
</evidence>
<dbReference type="InterPro" id="IPR001075">
    <property type="entry name" value="NIF_FeS_clus_asmbl_NifU_C"/>
</dbReference>
<dbReference type="RefSeq" id="WP_009945367.1">
    <property type="nucleotide sequence ID" value="NZ_BAAAGS010000011.1"/>
</dbReference>
<dbReference type="SUPFAM" id="SSF117916">
    <property type="entry name" value="Fe-S cluster assembly (FSCA) domain-like"/>
    <property type="match status" value="1"/>
</dbReference>
<evidence type="ECO:0000313" key="3">
    <source>
        <dbReference type="EMBL" id="GAA0522346.1"/>
    </source>
</evidence>
<dbReference type="Gene3D" id="3.30.300.130">
    <property type="entry name" value="Fe-S cluster assembly (FSCA)"/>
    <property type="match status" value="1"/>
</dbReference>
<accession>A0ABN1CPB7</accession>
<name>A0ABN1CPB7_SACER</name>
<dbReference type="Proteomes" id="UP001500729">
    <property type="component" value="Unassembled WGS sequence"/>
</dbReference>
<dbReference type="EMBL" id="BAAAGS010000011">
    <property type="protein sequence ID" value="GAA0522346.1"/>
    <property type="molecule type" value="Genomic_DNA"/>
</dbReference>
<evidence type="ECO:0000259" key="2">
    <source>
        <dbReference type="Pfam" id="PF01106"/>
    </source>
</evidence>
<keyword evidence="4" id="KW-1185">Reference proteome</keyword>
<gene>
    <name evidence="3" type="ORF">GCM10009533_21900</name>
</gene>